<name>B5WA18_LIMMA</name>
<gene>
    <name evidence="3" type="ORF">AmaxDRAFT_5618</name>
</gene>
<keyword evidence="2" id="KW-0732">Signal</keyword>
<comment type="caution">
    <text evidence="3">The sequence shown here is derived from an EMBL/GenBank/DDBJ whole genome shotgun (WGS) entry which is preliminary data.</text>
</comment>
<dbReference type="EMBL" id="ABYK01000104">
    <property type="protein sequence ID" value="EDZ91628.1"/>
    <property type="molecule type" value="Genomic_DNA"/>
</dbReference>
<sequence length="143" mass="14549" precursor="true">MMANLSRLLWLLPMVTITAAVSSDAIAIASTGTIAENAIAQGRIRAPFFEETQDPGFTNTFLRDALGGVADPLESSNGSSAAETITTGSDSLQTIQNNVNRSRGGLNGGLSPANGGGGSNGTPSNGRIPTGRGIFRSLPSSGR</sequence>
<proteinExistence type="predicted"/>
<dbReference type="AlphaFoldDB" id="B5WA18"/>
<protein>
    <recommendedName>
        <fullName evidence="5">Curli production assembly/transport component CsgF</fullName>
    </recommendedName>
</protein>
<feature type="signal peptide" evidence="2">
    <location>
        <begin position="1"/>
        <end position="19"/>
    </location>
</feature>
<evidence type="ECO:0000313" key="4">
    <source>
        <dbReference type="Proteomes" id="UP000004061"/>
    </source>
</evidence>
<feature type="region of interest" description="Disordered" evidence="1">
    <location>
        <begin position="72"/>
        <end position="143"/>
    </location>
</feature>
<reference evidence="3 4" key="1">
    <citation type="journal article" date="2011" name="Appl. Environ. Microbiol.">
        <title>Contribution of a Sodium Ion Gradient to Energy Conservation during Fermentation in the Cyanobacterium Arthrospira (Spirulina) maxima CS-328.</title>
        <authorList>
            <person name="Carrieri D."/>
            <person name="Ananyev G."/>
            <person name="Lenz O."/>
            <person name="Bryant D.A."/>
            <person name="Dismukes G.C."/>
        </authorList>
    </citation>
    <scope>NUCLEOTIDE SEQUENCE [LARGE SCALE GENOMIC DNA]</scope>
    <source>
        <strain evidence="3 4">CS-328</strain>
    </source>
</reference>
<evidence type="ECO:0000256" key="2">
    <source>
        <dbReference type="SAM" id="SignalP"/>
    </source>
</evidence>
<feature type="chain" id="PRO_5002837769" description="Curli production assembly/transport component CsgF" evidence="2">
    <location>
        <begin position="20"/>
        <end position="143"/>
    </location>
</feature>
<accession>B5WA18</accession>
<feature type="compositionally biased region" description="Polar residues" evidence="1">
    <location>
        <begin position="74"/>
        <end position="101"/>
    </location>
</feature>
<organism evidence="3 4">
    <name type="scientific">Limnospira maxima CS-328</name>
    <dbReference type="NCBI Taxonomy" id="513049"/>
    <lineage>
        <taxon>Bacteria</taxon>
        <taxon>Bacillati</taxon>
        <taxon>Cyanobacteriota</taxon>
        <taxon>Cyanophyceae</taxon>
        <taxon>Oscillatoriophycideae</taxon>
        <taxon>Oscillatoriales</taxon>
        <taxon>Sirenicapillariaceae</taxon>
        <taxon>Limnospira</taxon>
    </lineage>
</organism>
<keyword evidence="4" id="KW-1185">Reference proteome</keyword>
<evidence type="ECO:0008006" key="5">
    <source>
        <dbReference type="Google" id="ProtNLM"/>
    </source>
</evidence>
<evidence type="ECO:0000313" key="3">
    <source>
        <dbReference type="EMBL" id="EDZ91628.1"/>
    </source>
</evidence>
<evidence type="ECO:0000256" key="1">
    <source>
        <dbReference type="SAM" id="MobiDB-lite"/>
    </source>
</evidence>
<dbReference type="Proteomes" id="UP000004061">
    <property type="component" value="Unassembled WGS sequence"/>
</dbReference>